<accession>A0A0L0NSP9</accession>
<organism evidence="1 2">
    <name type="scientific">Candidozyma auris</name>
    <name type="common">Yeast</name>
    <name type="synonym">Candida auris</name>
    <dbReference type="NCBI Taxonomy" id="498019"/>
    <lineage>
        <taxon>Eukaryota</taxon>
        <taxon>Fungi</taxon>
        <taxon>Dikarya</taxon>
        <taxon>Ascomycota</taxon>
        <taxon>Saccharomycotina</taxon>
        <taxon>Pichiomycetes</taxon>
        <taxon>Metschnikowiaceae</taxon>
        <taxon>Candidozyma</taxon>
    </lineage>
</organism>
<gene>
    <name evidence="1" type="ORF">QG37_06568</name>
</gene>
<evidence type="ECO:0000313" key="2">
    <source>
        <dbReference type="Proteomes" id="UP000037122"/>
    </source>
</evidence>
<sequence length="51" mass="6225">MKIAIEQYTLLDETFELERLNKRLSDRKAVDRLERPVDWRFLYREVEVAGL</sequence>
<dbReference type="EMBL" id="LGST01000046">
    <property type="protein sequence ID" value="KND97024.1"/>
    <property type="molecule type" value="Genomic_DNA"/>
</dbReference>
<dbReference type="VEuPathDB" id="FungiDB:QG37_06568"/>
<dbReference type="Proteomes" id="UP000037122">
    <property type="component" value="Unassembled WGS sequence"/>
</dbReference>
<comment type="caution">
    <text evidence="1">The sequence shown here is derived from an EMBL/GenBank/DDBJ whole genome shotgun (WGS) entry which is preliminary data.</text>
</comment>
<protein>
    <submittedName>
        <fullName evidence="1">Uncharacterized protein</fullName>
    </submittedName>
</protein>
<dbReference type="AlphaFoldDB" id="A0A0L0NSP9"/>
<name>A0A0L0NSP9_CANAR</name>
<evidence type="ECO:0000313" key="1">
    <source>
        <dbReference type="EMBL" id="KND97024.1"/>
    </source>
</evidence>
<reference evidence="2" key="1">
    <citation type="journal article" date="2015" name="BMC Genomics">
        <title>Draft genome of a commonly misdiagnosed multidrug resistant pathogen Candida auris.</title>
        <authorList>
            <person name="Chatterjee S."/>
            <person name="Alampalli S.V."/>
            <person name="Nageshan R.K."/>
            <person name="Chettiar S.T."/>
            <person name="Joshi S."/>
            <person name="Tatu U.S."/>
        </authorList>
    </citation>
    <scope>NUCLEOTIDE SEQUENCE [LARGE SCALE GENOMIC DNA]</scope>
    <source>
        <strain evidence="2">6684</strain>
    </source>
</reference>
<proteinExistence type="predicted"/>